<dbReference type="InterPro" id="IPR000742">
    <property type="entry name" value="EGF"/>
</dbReference>
<dbReference type="Pfam" id="PF07645">
    <property type="entry name" value="EGF_CA"/>
    <property type="match status" value="2"/>
</dbReference>
<dbReference type="InterPro" id="IPR000832">
    <property type="entry name" value="GPCR_2_secretin-like"/>
</dbReference>
<feature type="transmembrane region" description="Helical" evidence="18">
    <location>
        <begin position="817"/>
        <end position="840"/>
    </location>
</feature>
<dbReference type="PROSITE" id="PS01186">
    <property type="entry name" value="EGF_2"/>
    <property type="match status" value="4"/>
</dbReference>
<gene>
    <name evidence="24" type="primary">LOC116943642</name>
</gene>
<evidence type="ECO:0000256" key="4">
    <source>
        <dbReference type="ARBA" id="ARBA00022536"/>
    </source>
</evidence>
<dbReference type="PRINTS" id="PR00249">
    <property type="entry name" value="GPCRSECRETIN"/>
</dbReference>
<dbReference type="GO" id="GO:0007189">
    <property type="term" value="P:adenylate cyclase-activating G protein-coupled receptor signaling pathway"/>
    <property type="evidence" value="ECO:0007669"/>
    <property type="project" value="TreeGrafter"/>
</dbReference>
<dbReference type="PROSITE" id="PS00010">
    <property type="entry name" value="ASX_HYDROXYL"/>
    <property type="match status" value="2"/>
</dbReference>
<dbReference type="InterPro" id="IPR036445">
    <property type="entry name" value="GPCR_2_extracell_dom_sf"/>
</dbReference>
<evidence type="ECO:0000256" key="7">
    <source>
        <dbReference type="ARBA" id="ARBA00022737"/>
    </source>
</evidence>
<dbReference type="InterPro" id="IPR009030">
    <property type="entry name" value="Growth_fac_rcpt_cys_sf"/>
</dbReference>
<keyword evidence="7" id="KW-0677">Repeat</keyword>
<keyword evidence="5 18" id="KW-0812">Transmembrane</keyword>
<dbReference type="SUPFAM" id="SSF57184">
    <property type="entry name" value="Growth factor receptor domain"/>
    <property type="match status" value="1"/>
</dbReference>
<keyword evidence="15" id="KW-0807">Transducer</keyword>
<dbReference type="PANTHER" id="PTHR12011:SF433">
    <property type="entry name" value="ADHESION G PROTEIN-COUPLED RECEPTOR E1-LIKE-RELATED"/>
    <property type="match status" value="1"/>
</dbReference>
<evidence type="ECO:0000256" key="11">
    <source>
        <dbReference type="ARBA" id="ARBA00023136"/>
    </source>
</evidence>
<dbReference type="FunFam" id="2.10.25.10:FF:000038">
    <property type="entry name" value="Fibrillin 2"/>
    <property type="match status" value="1"/>
</dbReference>
<evidence type="ECO:0000256" key="8">
    <source>
        <dbReference type="ARBA" id="ARBA00022837"/>
    </source>
</evidence>
<dbReference type="PROSITE" id="PS00650">
    <property type="entry name" value="G_PROTEIN_RECEP_F2_2"/>
    <property type="match status" value="1"/>
</dbReference>
<feature type="region of interest" description="Disordered" evidence="17">
    <location>
        <begin position="21"/>
        <end position="45"/>
    </location>
</feature>
<evidence type="ECO:0000259" key="21">
    <source>
        <dbReference type="PROSITE" id="PS50221"/>
    </source>
</evidence>
<comment type="subcellular location">
    <subcellularLocation>
        <location evidence="1">Cell membrane</location>
        <topology evidence="1">Multi-pass membrane protein</topology>
    </subcellularLocation>
</comment>
<feature type="domain" description="EGF-like" evidence="20">
    <location>
        <begin position="236"/>
        <end position="274"/>
    </location>
</feature>
<dbReference type="PANTHER" id="PTHR12011">
    <property type="entry name" value="ADHESION G-PROTEIN COUPLED RECEPTOR"/>
    <property type="match status" value="1"/>
</dbReference>
<feature type="compositionally biased region" description="Basic and acidic residues" evidence="17">
    <location>
        <begin position="24"/>
        <end position="36"/>
    </location>
</feature>
<dbReference type="Gene3D" id="2.10.25.10">
    <property type="entry name" value="Laminin"/>
    <property type="match status" value="4"/>
</dbReference>
<dbReference type="GO" id="GO:0004930">
    <property type="term" value="F:G protein-coupled receptor activity"/>
    <property type="evidence" value="ECO:0007669"/>
    <property type="project" value="UniProtKB-KW"/>
</dbReference>
<dbReference type="GO" id="GO:0005886">
    <property type="term" value="C:plasma membrane"/>
    <property type="evidence" value="ECO:0007669"/>
    <property type="project" value="UniProtKB-SubCell"/>
</dbReference>
<dbReference type="CDD" id="cd00054">
    <property type="entry name" value="EGF_CA"/>
    <property type="match status" value="2"/>
</dbReference>
<dbReference type="SMART" id="SM00181">
    <property type="entry name" value="EGF"/>
    <property type="match status" value="4"/>
</dbReference>
<feature type="compositionally biased region" description="Low complexity" evidence="17">
    <location>
        <begin position="166"/>
        <end position="189"/>
    </location>
</feature>
<keyword evidence="12" id="KW-1015">Disulfide bond</keyword>
<comment type="similarity">
    <text evidence="2">Belongs to the G-protein coupled receptor 2 family. Adhesion G-protein coupled receptor (ADGR) subfamily.</text>
</comment>
<evidence type="ECO:0000256" key="9">
    <source>
        <dbReference type="ARBA" id="ARBA00022989"/>
    </source>
</evidence>
<feature type="transmembrane region" description="Helical" evidence="18">
    <location>
        <begin position="707"/>
        <end position="727"/>
    </location>
</feature>
<evidence type="ECO:0000256" key="6">
    <source>
        <dbReference type="ARBA" id="ARBA00022729"/>
    </source>
</evidence>
<feature type="chain" id="PRO_5042479149" evidence="19">
    <location>
        <begin position="22"/>
        <end position="924"/>
    </location>
</feature>
<dbReference type="Gene3D" id="4.10.1240.10">
    <property type="entry name" value="GPCR, family 2, extracellular hormone receptor domain"/>
    <property type="match status" value="1"/>
</dbReference>
<evidence type="ECO:0000259" key="22">
    <source>
        <dbReference type="PROSITE" id="PS50261"/>
    </source>
</evidence>
<evidence type="ECO:0000259" key="20">
    <source>
        <dbReference type="PROSITE" id="PS50026"/>
    </source>
</evidence>
<reference evidence="24" key="1">
    <citation type="submission" date="2025-08" db="UniProtKB">
        <authorList>
            <consortium name="RefSeq"/>
        </authorList>
    </citation>
    <scope>IDENTIFICATION</scope>
    <source>
        <tissue evidence="24">Sperm</tissue>
    </source>
</reference>
<feature type="transmembrane region" description="Helical" evidence="18">
    <location>
        <begin position="639"/>
        <end position="660"/>
    </location>
</feature>
<feature type="domain" description="EGF-like" evidence="20">
    <location>
        <begin position="110"/>
        <end position="149"/>
    </location>
</feature>
<dbReference type="GO" id="GO:0005509">
    <property type="term" value="F:calcium ion binding"/>
    <property type="evidence" value="ECO:0007669"/>
    <property type="project" value="InterPro"/>
</dbReference>
<keyword evidence="10" id="KW-0297">G-protein coupled receptor</keyword>
<dbReference type="InterPro" id="IPR057244">
    <property type="entry name" value="GAIN_B"/>
</dbReference>
<dbReference type="SMART" id="SM00303">
    <property type="entry name" value="GPS"/>
    <property type="match status" value="1"/>
</dbReference>
<keyword evidence="23" id="KW-1185">Reference proteome</keyword>
<evidence type="ECO:0000256" key="1">
    <source>
        <dbReference type="ARBA" id="ARBA00004651"/>
    </source>
</evidence>
<keyword evidence="11 18" id="KW-0472">Membrane</keyword>
<evidence type="ECO:0000256" key="16">
    <source>
        <dbReference type="PROSITE-ProRule" id="PRU00076"/>
    </source>
</evidence>
<accession>A0AAJ7WWI0</accession>
<feature type="signal peptide" evidence="19">
    <location>
        <begin position="1"/>
        <end position="21"/>
    </location>
</feature>
<dbReference type="FunFam" id="1.20.1070.10:FF:000054">
    <property type="entry name" value="Adhesion G protein-coupled receptor E3"/>
    <property type="match status" value="1"/>
</dbReference>
<dbReference type="InterPro" id="IPR046338">
    <property type="entry name" value="GAIN_dom_sf"/>
</dbReference>
<feature type="transmembrane region" description="Helical" evidence="18">
    <location>
        <begin position="608"/>
        <end position="627"/>
    </location>
</feature>
<evidence type="ECO:0000256" key="5">
    <source>
        <dbReference type="ARBA" id="ARBA00022692"/>
    </source>
</evidence>
<feature type="transmembrane region" description="Helical" evidence="18">
    <location>
        <begin position="747"/>
        <end position="767"/>
    </location>
</feature>
<dbReference type="PROSITE" id="PS01187">
    <property type="entry name" value="EGF_CA"/>
    <property type="match status" value="2"/>
</dbReference>
<keyword evidence="14" id="KW-0325">Glycoprotein</keyword>
<evidence type="ECO:0000256" key="12">
    <source>
        <dbReference type="ARBA" id="ARBA00023157"/>
    </source>
</evidence>
<evidence type="ECO:0000313" key="23">
    <source>
        <dbReference type="Proteomes" id="UP001318040"/>
    </source>
</evidence>
<dbReference type="InterPro" id="IPR018097">
    <property type="entry name" value="EGF_Ca-bd_CS"/>
</dbReference>
<dbReference type="RefSeq" id="XP_032812570.1">
    <property type="nucleotide sequence ID" value="XM_032956679.1"/>
</dbReference>
<name>A0AAJ7WWI0_PETMA</name>
<sequence length="924" mass="100442">MRLIVALVLLQLMTGRGLGGAQEWTRESMGDSRETGEWESGDEVEMEPEHLEGVFGEWEAPDEVMPRVQQDRLLCVRCHPHAICETRPDGSQRCLCKHGFIGNGITVCNDVDECLMDDTCAKHELCQNSPGSFECRCRAGFTRRRGRCVDSQARIAMNASSASSASERSSYPLTTPAANSSASPRAPLPTSGPAYENVTKVAPCTPCHIDARCNATTGRCMCVEGYIGNGITICEDIDECLDDICDKTYNCHNSPGSYKCICPTGFREKRDKCVENPKKAKRHPCPAASVCGVTFPETSTNFAIVPCYPNSTGFANYSCHTVSGVWFKKGPNFKGCTIQGPARPTRQRWTSEICGAMTEADDLMGHGDDATMEWAASLAASLLPREPPRDWAELPPAEAVHILSRGLAKIDQAISVAATLLKRPGQVMRGQAEGNELEVMSLHPGVSNLHFVSSGVEAGIYLSVNNTELTPGAAAVSFGYNPHVHSHLPPLPLVPAVGAHDSSPRGPLRIISAVLSATLLPSAARHVHLTGNVTFSLRLLENPENGLVQCGFWVEHASTWSTLGCEVAFLNHSHAHCSCSHLTHFAILLAHRPVSEHDASILSVLTRVALSVSLVCLALSVATFTLSRALHGARNSVHANLCATLFIAEFIFLLGVHQTAYTVLCKVVAYFLHYFFLAAFTWMSLEGVCLYFMVVQVFQSRDLHVRSLYAVGYGVPLVIVILTSAIAPGSHGTDTYCWLDKSIYWSFAGPVLCVITTNLGFLGITMYKMIRHRHPITPGVSCMETMRVLVLSSLALTFLLGVPWVFALFYVSDGTAFALYIFTVFAALQGLFIYIFHCLLQKKVRDEYVRIARRLCGYTELVRGSTSSSSGHGTRTRGSVGNGFGASIKFEEMNQGFRSNGLQPSLTENGGGGHLKTFAKPGTD</sequence>
<dbReference type="AlphaFoldDB" id="A0AAJ7WWI0"/>
<evidence type="ECO:0000256" key="15">
    <source>
        <dbReference type="ARBA" id="ARBA00023224"/>
    </source>
</evidence>
<organism evidence="23 24">
    <name type="scientific">Petromyzon marinus</name>
    <name type="common">Sea lamprey</name>
    <dbReference type="NCBI Taxonomy" id="7757"/>
    <lineage>
        <taxon>Eukaryota</taxon>
        <taxon>Metazoa</taxon>
        <taxon>Chordata</taxon>
        <taxon>Craniata</taxon>
        <taxon>Vertebrata</taxon>
        <taxon>Cyclostomata</taxon>
        <taxon>Hyperoartia</taxon>
        <taxon>Petromyzontiformes</taxon>
        <taxon>Petromyzontidae</taxon>
        <taxon>Petromyzon</taxon>
    </lineage>
</organism>
<feature type="domain" description="EGF-like" evidence="20">
    <location>
        <begin position="71"/>
        <end position="109"/>
    </location>
</feature>
<evidence type="ECO:0000256" key="2">
    <source>
        <dbReference type="ARBA" id="ARBA00007343"/>
    </source>
</evidence>
<keyword evidence="8" id="KW-0106">Calcium</keyword>
<evidence type="ECO:0000313" key="24">
    <source>
        <dbReference type="RefSeq" id="XP_032812570.1"/>
    </source>
</evidence>
<dbReference type="GeneID" id="116943642"/>
<evidence type="ECO:0000256" key="19">
    <source>
        <dbReference type="SAM" id="SignalP"/>
    </source>
</evidence>
<keyword evidence="4 16" id="KW-0245">EGF-like domain</keyword>
<keyword evidence="13" id="KW-0675">Receptor</keyword>
<dbReference type="Proteomes" id="UP001318040">
    <property type="component" value="Chromosome 1"/>
</dbReference>
<feature type="transmembrane region" description="Helical" evidence="18">
    <location>
        <begin position="672"/>
        <end position="695"/>
    </location>
</feature>
<evidence type="ECO:0000256" key="14">
    <source>
        <dbReference type="ARBA" id="ARBA00023180"/>
    </source>
</evidence>
<evidence type="ECO:0000256" key="10">
    <source>
        <dbReference type="ARBA" id="ARBA00023040"/>
    </source>
</evidence>
<feature type="domain" description="G-protein coupled receptors family 2 profile 2" evidence="22">
    <location>
        <begin position="602"/>
        <end position="841"/>
    </location>
</feature>
<dbReference type="InterPro" id="IPR001881">
    <property type="entry name" value="EGF-like_Ca-bd_dom"/>
</dbReference>
<dbReference type="Gene3D" id="1.20.1070.10">
    <property type="entry name" value="Rhodopsin 7-helix transmembrane proteins"/>
    <property type="match status" value="1"/>
</dbReference>
<dbReference type="KEGG" id="pmrn:116943642"/>
<dbReference type="PROSITE" id="PS50261">
    <property type="entry name" value="G_PROTEIN_RECEP_F2_4"/>
    <property type="match status" value="1"/>
</dbReference>
<dbReference type="Pfam" id="PF01825">
    <property type="entry name" value="GPS"/>
    <property type="match status" value="1"/>
</dbReference>
<feature type="domain" description="GAIN-B" evidence="21">
    <location>
        <begin position="426"/>
        <end position="595"/>
    </location>
</feature>
<feature type="region of interest" description="Disordered" evidence="17">
    <location>
        <begin position="166"/>
        <end position="191"/>
    </location>
</feature>
<evidence type="ECO:0000256" key="13">
    <source>
        <dbReference type="ARBA" id="ARBA00023170"/>
    </source>
</evidence>
<keyword evidence="9 18" id="KW-1133">Transmembrane helix</keyword>
<dbReference type="InterPro" id="IPR000203">
    <property type="entry name" value="GPS"/>
</dbReference>
<protein>
    <submittedName>
        <fullName evidence="24">Adhesion G protein-coupled receptor L4-like</fullName>
    </submittedName>
</protein>
<evidence type="ECO:0000256" key="18">
    <source>
        <dbReference type="SAM" id="Phobius"/>
    </source>
</evidence>
<dbReference type="InterPro" id="IPR017983">
    <property type="entry name" value="GPCR_2_secretin-like_CS"/>
</dbReference>
<dbReference type="InterPro" id="IPR000152">
    <property type="entry name" value="EGF-type_Asp/Asn_hydroxyl_site"/>
</dbReference>
<dbReference type="SMART" id="SM00179">
    <property type="entry name" value="EGF_CA"/>
    <property type="match status" value="2"/>
</dbReference>
<dbReference type="Gene3D" id="2.60.220.50">
    <property type="match status" value="1"/>
</dbReference>
<evidence type="ECO:0000256" key="3">
    <source>
        <dbReference type="ARBA" id="ARBA00022475"/>
    </source>
</evidence>
<dbReference type="InterPro" id="IPR017981">
    <property type="entry name" value="GPCR_2-like_7TM"/>
</dbReference>
<keyword evidence="6 19" id="KW-0732">Signal</keyword>
<dbReference type="Pfam" id="PF00002">
    <property type="entry name" value="7tm_2"/>
    <property type="match status" value="1"/>
</dbReference>
<proteinExistence type="inferred from homology"/>
<dbReference type="PROSITE" id="PS50221">
    <property type="entry name" value="GAIN_B"/>
    <property type="match status" value="1"/>
</dbReference>
<dbReference type="PROSITE" id="PS50026">
    <property type="entry name" value="EGF_3"/>
    <property type="match status" value="3"/>
</dbReference>
<feature type="transmembrane region" description="Helical" evidence="18">
    <location>
        <begin position="788"/>
        <end position="811"/>
    </location>
</feature>
<comment type="caution">
    <text evidence="16">Lacks conserved residue(s) required for the propagation of feature annotation.</text>
</comment>
<evidence type="ECO:0000256" key="17">
    <source>
        <dbReference type="SAM" id="MobiDB-lite"/>
    </source>
</evidence>
<keyword evidence="3" id="KW-1003">Cell membrane</keyword>
<dbReference type="InterPro" id="IPR049883">
    <property type="entry name" value="NOTCH1_EGF-like"/>
</dbReference>
<dbReference type="GO" id="GO:0007166">
    <property type="term" value="P:cell surface receptor signaling pathway"/>
    <property type="evidence" value="ECO:0007669"/>
    <property type="project" value="InterPro"/>
</dbReference>